<dbReference type="GO" id="GO:0046872">
    <property type="term" value="F:metal ion binding"/>
    <property type="evidence" value="ECO:0007669"/>
    <property type="project" value="UniProtKB-KW"/>
</dbReference>
<dbReference type="NCBIfam" id="NF037995">
    <property type="entry name" value="TRAP_S1"/>
    <property type="match status" value="1"/>
</dbReference>
<proteinExistence type="predicted"/>
<dbReference type="Gene3D" id="3.40.190.10">
    <property type="entry name" value="Periplasmic binding protein-like II"/>
    <property type="match status" value="1"/>
</dbReference>
<feature type="binding site" evidence="2">
    <location>
        <position position="155"/>
    </location>
    <ligand>
        <name>substrate</name>
    </ligand>
</feature>
<evidence type="ECO:0000256" key="3">
    <source>
        <dbReference type="PIRSR" id="PIRSR039026-2"/>
    </source>
</evidence>
<comment type="caution">
    <text evidence="4">The sequence shown here is derived from an EMBL/GenBank/DDBJ whole genome shotgun (WGS) entry which is preliminary data.</text>
</comment>
<dbReference type="SUPFAM" id="SSF53850">
    <property type="entry name" value="Periplasmic binding protein-like II"/>
    <property type="match status" value="1"/>
</dbReference>
<dbReference type="AlphaFoldDB" id="A0A8B2NGR6"/>
<organism evidence="4 5">
    <name type="scientific">Acuticoccus sediminis</name>
    <dbReference type="NCBI Taxonomy" id="2184697"/>
    <lineage>
        <taxon>Bacteria</taxon>
        <taxon>Pseudomonadati</taxon>
        <taxon>Pseudomonadota</taxon>
        <taxon>Alphaproteobacteria</taxon>
        <taxon>Hyphomicrobiales</taxon>
        <taxon>Amorphaceae</taxon>
        <taxon>Acuticoccus</taxon>
    </lineage>
</organism>
<dbReference type="InterPro" id="IPR018389">
    <property type="entry name" value="DctP_fam"/>
</dbReference>
<dbReference type="Gene3D" id="3.40.190.170">
    <property type="entry name" value="Bacterial extracellular solute-binding protein, family 7"/>
    <property type="match status" value="1"/>
</dbReference>
<evidence type="ECO:0000313" key="5">
    <source>
        <dbReference type="Proteomes" id="UP000249590"/>
    </source>
</evidence>
<feature type="binding site" evidence="3">
    <location>
        <position position="213"/>
    </location>
    <ligand>
        <name>substrate</name>
    </ligand>
</feature>
<accession>A0A8B2NGR6</accession>
<keyword evidence="3" id="KW-0479">Metal-binding</keyword>
<evidence type="ECO:0000256" key="1">
    <source>
        <dbReference type="ARBA" id="ARBA00022729"/>
    </source>
</evidence>
<dbReference type="GO" id="GO:0031317">
    <property type="term" value="C:tripartite ATP-independent periplasmic transporter complex"/>
    <property type="evidence" value="ECO:0007669"/>
    <property type="project" value="InterPro"/>
</dbReference>
<gene>
    <name evidence="4" type="ORF">DLJ53_26810</name>
</gene>
<dbReference type="InterPro" id="IPR038404">
    <property type="entry name" value="TRAP_DctP_sf"/>
</dbReference>
<dbReference type="Proteomes" id="UP000249590">
    <property type="component" value="Unassembled WGS sequence"/>
</dbReference>
<feature type="binding site" evidence="3">
    <location>
        <position position="239"/>
    </location>
    <ligand>
        <name>substrate</name>
    </ligand>
</feature>
<dbReference type="OrthoDB" id="9780733at2"/>
<feature type="binding site" evidence="3">
    <location>
        <position position="214"/>
    </location>
    <ligand>
        <name>Na(+)</name>
        <dbReference type="ChEBI" id="CHEBI:29101"/>
    </ligand>
</feature>
<reference evidence="4 5" key="1">
    <citation type="submission" date="2018-05" db="EMBL/GenBank/DDBJ databases">
        <title>Acuticoccus sediminis sp. nov., isolated from deep-sea sediment of Indian Ocean.</title>
        <authorList>
            <person name="Liu X."/>
            <person name="Lai Q."/>
            <person name="Du Y."/>
            <person name="Sun F."/>
            <person name="Zhang X."/>
            <person name="Wang S."/>
            <person name="Shao Z."/>
        </authorList>
    </citation>
    <scope>NUCLEOTIDE SEQUENCE [LARGE SCALE GENOMIC DNA]</scope>
    <source>
        <strain evidence="4 5">PTG4-2</strain>
    </source>
</reference>
<evidence type="ECO:0000313" key="4">
    <source>
        <dbReference type="EMBL" id="RAH98321.1"/>
    </source>
</evidence>
<evidence type="ECO:0000256" key="2">
    <source>
        <dbReference type="PIRSR" id="PIRSR039026-1"/>
    </source>
</evidence>
<feature type="binding site" evidence="2">
    <location>
        <position position="176"/>
    </location>
    <ligand>
        <name>substrate</name>
    </ligand>
</feature>
<keyword evidence="1" id="KW-0732">Signal</keyword>
<name>A0A8B2NGR6_9HYPH</name>
<dbReference type="PANTHER" id="PTHR33376:SF5">
    <property type="entry name" value="EXTRACYTOPLASMIC SOLUTE RECEPTOR PROTEIN"/>
    <property type="match status" value="1"/>
</dbReference>
<dbReference type="EMBL" id="QHHQ01000007">
    <property type="protein sequence ID" value="RAH98321.1"/>
    <property type="molecule type" value="Genomic_DNA"/>
</dbReference>
<dbReference type="GO" id="GO:0055085">
    <property type="term" value="P:transmembrane transport"/>
    <property type="evidence" value="ECO:0007669"/>
    <property type="project" value="InterPro"/>
</dbReference>
<dbReference type="Pfam" id="PF03480">
    <property type="entry name" value="DctP"/>
    <property type="match status" value="1"/>
</dbReference>
<dbReference type="PANTHER" id="PTHR33376">
    <property type="match status" value="1"/>
</dbReference>
<protein>
    <submittedName>
        <fullName evidence="4">ABC transporter substrate-binding protein</fullName>
    </submittedName>
</protein>
<keyword evidence="5" id="KW-1185">Reference proteome</keyword>
<dbReference type="PIRSF" id="PIRSF039026">
    <property type="entry name" value="SiaP"/>
    <property type="match status" value="1"/>
</dbReference>
<sequence>MDRRQLLTGGAIAAVGTTLAAPAIAQSQPEVTWRLASSYPTSLDTIFGASKDLAEIVETITEGKFKIQVYSAGELVPPLQVMDAVGDNTVEMGQSAAYFYTGKDSAFAFGTAMPWMGNARQYNAWIYRGGGQELFNEFLEPYGVYHLPGGNTGTQMAGWYRKEIKSLADLKGLKMRIGGLGGAVLARLGVVPQQLAAGDIYPSLERGVIDAAEFVGPYDDEKLGFVKVAPYYYYPGFWEGQAELSFFINKGQWEGLPESYRTALATATRVAAANQLTKYDAGNAAALKRLIAAGAQLRPFPQDIIEAGYKETMAMYAEMSAANPKFKTLYDSLSAFLAESDTFLSISDFYFDYSRYIARQKGWDKA</sequence>
<dbReference type="RefSeq" id="WP_111351149.1">
    <property type="nucleotide sequence ID" value="NZ_JAIWKD010000006.1"/>
</dbReference>
<dbReference type="InterPro" id="IPR026289">
    <property type="entry name" value="SBP_TakP-like"/>
</dbReference>